<evidence type="ECO:0000313" key="1">
    <source>
        <dbReference type="EMBL" id="MEQ2289635.1"/>
    </source>
</evidence>
<gene>
    <name evidence="1" type="ORF">AMECASPLE_035185</name>
</gene>
<reference evidence="1 2" key="1">
    <citation type="submission" date="2021-06" db="EMBL/GenBank/DDBJ databases">
        <authorList>
            <person name="Palmer J.M."/>
        </authorList>
    </citation>
    <scope>NUCLEOTIDE SEQUENCE [LARGE SCALE GENOMIC DNA]</scope>
    <source>
        <strain evidence="1 2">AS_MEX2019</strain>
        <tissue evidence="1">Muscle</tissue>
    </source>
</reference>
<accession>A0ABV0Y7J7</accession>
<proteinExistence type="predicted"/>
<organism evidence="1 2">
    <name type="scientific">Ameca splendens</name>
    <dbReference type="NCBI Taxonomy" id="208324"/>
    <lineage>
        <taxon>Eukaryota</taxon>
        <taxon>Metazoa</taxon>
        <taxon>Chordata</taxon>
        <taxon>Craniata</taxon>
        <taxon>Vertebrata</taxon>
        <taxon>Euteleostomi</taxon>
        <taxon>Actinopterygii</taxon>
        <taxon>Neopterygii</taxon>
        <taxon>Teleostei</taxon>
        <taxon>Neoteleostei</taxon>
        <taxon>Acanthomorphata</taxon>
        <taxon>Ovalentaria</taxon>
        <taxon>Atherinomorphae</taxon>
        <taxon>Cyprinodontiformes</taxon>
        <taxon>Goodeidae</taxon>
        <taxon>Ameca</taxon>
    </lineage>
</organism>
<evidence type="ECO:0000313" key="2">
    <source>
        <dbReference type="Proteomes" id="UP001469553"/>
    </source>
</evidence>
<protein>
    <submittedName>
        <fullName evidence="1">Uncharacterized protein</fullName>
    </submittedName>
</protein>
<dbReference type="EMBL" id="JAHRIP010023969">
    <property type="protein sequence ID" value="MEQ2289635.1"/>
    <property type="molecule type" value="Genomic_DNA"/>
</dbReference>
<sequence length="120" mass="13879">MNLCLDTLEGSLQVVGADCLLLKHFSRGGPWIVFFTMLMQKWKVYMCEYMFGQTLLLPFYTFWTARVILTKPPAGEQNTAARVLTTTRTEDHVSPNIALLAGIYRMRFKIRTLSEHEPKY</sequence>
<comment type="caution">
    <text evidence="1">The sequence shown here is derived from an EMBL/GenBank/DDBJ whole genome shotgun (WGS) entry which is preliminary data.</text>
</comment>
<dbReference type="Proteomes" id="UP001469553">
    <property type="component" value="Unassembled WGS sequence"/>
</dbReference>
<keyword evidence="2" id="KW-1185">Reference proteome</keyword>
<name>A0ABV0Y7J7_9TELE</name>